<feature type="compositionally biased region" description="Pro residues" evidence="1">
    <location>
        <begin position="27"/>
        <end position="59"/>
    </location>
</feature>
<dbReference type="PANTHER" id="PTHR22929">
    <property type="entry name" value="RNA POLYMERASE III TRANSCRIPTION INITIATION FACTOR B"/>
    <property type="match status" value="1"/>
</dbReference>
<feature type="compositionally biased region" description="Polar residues" evidence="1">
    <location>
        <begin position="128"/>
        <end position="145"/>
    </location>
</feature>
<dbReference type="PROSITE" id="PS50090">
    <property type="entry name" value="MYB_LIKE"/>
    <property type="match status" value="1"/>
</dbReference>
<dbReference type="SMART" id="SM00717">
    <property type="entry name" value="SANT"/>
    <property type="match status" value="1"/>
</dbReference>
<dbReference type="GO" id="GO:0000126">
    <property type="term" value="C:transcription factor TFIIIB complex"/>
    <property type="evidence" value="ECO:0007669"/>
    <property type="project" value="TreeGrafter"/>
</dbReference>
<name>Q68SS1_PLEDJ</name>
<dbReference type="PANTHER" id="PTHR22929:SF0">
    <property type="entry name" value="TRANSCRIPTION FACTOR TFIIIB COMPONENT B'' HOMOLOG"/>
    <property type="match status" value="1"/>
</dbReference>
<dbReference type="CDD" id="cd00167">
    <property type="entry name" value="SANT"/>
    <property type="match status" value="1"/>
</dbReference>
<dbReference type="EMBL" id="AY462111">
    <property type="protein sequence ID" value="AAS46744.1"/>
    <property type="molecule type" value="Genomic_DNA"/>
</dbReference>
<dbReference type="AlphaFoldDB" id="Q68SS1"/>
<feature type="compositionally biased region" description="Low complexity" evidence="1">
    <location>
        <begin position="70"/>
        <end position="81"/>
    </location>
</feature>
<feature type="region of interest" description="Disordered" evidence="1">
    <location>
        <begin position="1"/>
        <end position="81"/>
    </location>
</feature>
<proteinExistence type="predicted"/>
<dbReference type="InterPro" id="IPR009057">
    <property type="entry name" value="Homeodomain-like_sf"/>
</dbReference>
<gene>
    <name evidence="4" type="primary">UPA4</name>
</gene>
<feature type="compositionally biased region" description="Polar residues" evidence="1">
    <location>
        <begin position="168"/>
        <end position="181"/>
    </location>
</feature>
<evidence type="ECO:0000256" key="1">
    <source>
        <dbReference type="SAM" id="MobiDB-lite"/>
    </source>
</evidence>
<feature type="compositionally biased region" description="Low complexity" evidence="1">
    <location>
        <begin position="101"/>
        <end position="115"/>
    </location>
</feature>
<dbReference type="InterPro" id="IPR017930">
    <property type="entry name" value="Myb_dom"/>
</dbReference>
<evidence type="ECO:0000259" key="3">
    <source>
        <dbReference type="PROSITE" id="PS51294"/>
    </source>
</evidence>
<feature type="compositionally biased region" description="Low complexity" evidence="1">
    <location>
        <begin position="192"/>
        <end position="202"/>
    </location>
</feature>
<feature type="compositionally biased region" description="Acidic residues" evidence="1">
    <location>
        <begin position="318"/>
        <end position="329"/>
    </location>
</feature>
<dbReference type="SUPFAM" id="SSF46689">
    <property type="entry name" value="Homeodomain-like"/>
    <property type="match status" value="1"/>
</dbReference>
<dbReference type="GO" id="GO:0070898">
    <property type="term" value="P:RNA polymerase III preinitiation complex assembly"/>
    <property type="evidence" value="ECO:0007669"/>
    <property type="project" value="TreeGrafter"/>
</dbReference>
<evidence type="ECO:0000259" key="2">
    <source>
        <dbReference type="PROSITE" id="PS50090"/>
    </source>
</evidence>
<organism evidence="4">
    <name type="scientific">Pleurotus djamor</name>
    <name type="common">Pink oyster mushroom</name>
    <dbReference type="NCBI Taxonomy" id="34470"/>
    <lineage>
        <taxon>Eukaryota</taxon>
        <taxon>Fungi</taxon>
        <taxon>Dikarya</taxon>
        <taxon>Basidiomycota</taxon>
        <taxon>Agaricomycotina</taxon>
        <taxon>Agaricomycetes</taxon>
        <taxon>Agaricomycetidae</taxon>
        <taxon>Agaricales</taxon>
        <taxon>Pleurotineae</taxon>
        <taxon>Pleurotaceae</taxon>
        <taxon>Pleurotus</taxon>
    </lineage>
</organism>
<feature type="region of interest" description="Disordered" evidence="1">
    <location>
        <begin position="100"/>
        <end position="231"/>
    </location>
</feature>
<feature type="domain" description="Myb-like" evidence="2">
    <location>
        <begin position="388"/>
        <end position="435"/>
    </location>
</feature>
<sequence>MPPPSSLPSDMSSSGHFSVLTFNTSPVLPPPTPTIVPRPPQPRPLVAPQPPPPRTPSVPPLIASAPPRKPTVITPSAPPTVAVVPPVISSSSALAFAIGESSTLGSSSSSTTPISARVDQPTEPAILVSTQPVETTQSDAPVDSSSLKHPEPLSENQPSHPKRKTARRSTTPQQDTPSQAPQHPKRRKRNPPSDGDTTTPPTKSRRRRATSPNLPKFNPEDGPGEELDPTTITMAALCSDTGQGRISSKAVEIQDNFVSWKSQSRQQRARMRELAELKKYGKITDDGEVDNPPSGKAATGLSNAPAPNESQSLAGADSGDEENNNEFDYSDNLPSNRFNVQVRIGPNGETIIDEESLVIDRDQDVDTSEYTHVVESDTSKFINSGTYRKKCRGSRWSKEETELFYHALSQYGENYELLAFVLPGRDRTACKNKFKAEDKRNSARITYCLNNRIPVGTSCSPFSPSISHSDMDHRHLHIIAYDRKRLLRTLSGNPYPCT</sequence>
<protein>
    <submittedName>
        <fullName evidence="4">Uncharacterized protein</fullName>
    </submittedName>
</protein>
<feature type="domain" description="HTH myb-type" evidence="3">
    <location>
        <begin position="388"/>
        <end position="442"/>
    </location>
</feature>
<dbReference type="PROSITE" id="PS51294">
    <property type="entry name" value="HTH_MYB"/>
    <property type="match status" value="1"/>
</dbReference>
<evidence type="ECO:0000313" key="4">
    <source>
        <dbReference type="EMBL" id="AAS46744.1"/>
    </source>
</evidence>
<accession>Q68SS1</accession>
<dbReference type="Pfam" id="PF15963">
    <property type="entry name" value="Myb_DNA-bind_7"/>
    <property type="match status" value="1"/>
</dbReference>
<dbReference type="Gene3D" id="1.10.10.60">
    <property type="entry name" value="Homeodomain-like"/>
    <property type="match status" value="1"/>
</dbReference>
<feature type="region of interest" description="Disordered" evidence="1">
    <location>
        <begin position="283"/>
        <end position="333"/>
    </location>
</feature>
<dbReference type="GO" id="GO:0001156">
    <property type="term" value="F:TFIIIC-class transcription factor complex binding"/>
    <property type="evidence" value="ECO:0007669"/>
    <property type="project" value="TreeGrafter"/>
</dbReference>
<dbReference type="InterPro" id="IPR039467">
    <property type="entry name" value="TFIIIB_B''_Myb"/>
</dbReference>
<reference evidence="4" key="1">
    <citation type="journal article" date="2004" name="Fungal Genet. Biol.">
        <title>The genetic structure and diversity of the A and B mating-type genes from the tropical oyster mushroom, Pleurotus djamor.</title>
        <authorList>
            <person name="James T.Y."/>
            <person name="Liou S.R."/>
            <person name="Vilgalys R."/>
        </authorList>
    </citation>
    <scope>NUCLEOTIDE SEQUENCE</scope>
    <source>
        <strain evidence="4">RV95/957.30</strain>
    </source>
</reference>
<dbReference type="InterPro" id="IPR001005">
    <property type="entry name" value="SANT/Myb"/>
</dbReference>